<keyword evidence="2" id="KW-1185">Reference proteome</keyword>
<protein>
    <submittedName>
        <fullName evidence="1">Uncharacterized protein</fullName>
    </submittedName>
</protein>
<organism evidence="1 2">
    <name type="scientific">Nocardia wallacei</name>
    <dbReference type="NCBI Taxonomy" id="480035"/>
    <lineage>
        <taxon>Bacteria</taxon>
        <taxon>Bacillati</taxon>
        <taxon>Actinomycetota</taxon>
        <taxon>Actinomycetes</taxon>
        <taxon>Mycobacteriales</taxon>
        <taxon>Nocardiaceae</taxon>
        <taxon>Nocardia</taxon>
    </lineage>
</organism>
<reference evidence="1 2" key="1">
    <citation type="submission" date="2020-08" db="EMBL/GenBank/DDBJ databases">
        <title>Genome Sequencing of Nocardia wallacei strain FMUON74 and assembly.</title>
        <authorList>
            <person name="Toyokawa M."/>
            <person name="Uesaka K."/>
        </authorList>
    </citation>
    <scope>NUCLEOTIDE SEQUENCE [LARGE SCALE GENOMIC DNA]</scope>
    <source>
        <strain evidence="1 2">FMUON74</strain>
    </source>
</reference>
<dbReference type="RefSeq" id="WP_232110412.1">
    <property type="nucleotide sequence ID" value="NZ_AP023396.1"/>
</dbReference>
<dbReference type="Proteomes" id="UP000516173">
    <property type="component" value="Chromosome"/>
</dbReference>
<dbReference type="EMBL" id="AP023396">
    <property type="protein sequence ID" value="BCK55772.1"/>
    <property type="molecule type" value="Genomic_DNA"/>
</dbReference>
<evidence type="ECO:0000313" key="2">
    <source>
        <dbReference type="Proteomes" id="UP000516173"/>
    </source>
</evidence>
<dbReference type="GeneID" id="80348071"/>
<proteinExistence type="predicted"/>
<accession>A0A7G1KKR2</accession>
<gene>
    <name evidence="1" type="ORF">NWFMUON74_35440</name>
</gene>
<name>A0A7G1KKR2_9NOCA</name>
<evidence type="ECO:0000313" key="1">
    <source>
        <dbReference type="EMBL" id="BCK55772.1"/>
    </source>
</evidence>
<dbReference type="AlphaFoldDB" id="A0A7G1KKR2"/>
<sequence length="98" mass="10625">MGVLGGVIAAGRDYSEVFEVFRPGFDLDRERESLTAAHGPGITEGDLYSEVRQALSDLRRLAVWVGIVGNRDSPEVALADSRIRSLDELPGLVAAENR</sequence>
<dbReference type="KEGG" id="nwl:NWFMUON74_35440"/>